<dbReference type="RefSeq" id="WP_041476116.1">
    <property type="nucleotide sequence ID" value="NC_016830.1"/>
</dbReference>
<accession>A0ABM6R4S3</accession>
<dbReference type="InterPro" id="IPR001633">
    <property type="entry name" value="EAL_dom"/>
</dbReference>
<feature type="domain" description="GGDEF" evidence="4">
    <location>
        <begin position="221"/>
        <end position="354"/>
    </location>
</feature>
<dbReference type="InterPro" id="IPR000160">
    <property type="entry name" value="GGDEF_dom"/>
</dbReference>
<gene>
    <name evidence="5" type="ORF">C1C98_25020</name>
</gene>
<dbReference type="NCBIfam" id="TIGR00254">
    <property type="entry name" value="GGDEF"/>
    <property type="match status" value="1"/>
</dbReference>
<dbReference type="Pfam" id="PF00072">
    <property type="entry name" value="Response_reg"/>
    <property type="match status" value="1"/>
</dbReference>
<dbReference type="PANTHER" id="PTHR44757:SF2">
    <property type="entry name" value="BIOFILM ARCHITECTURE MAINTENANCE PROTEIN MBAA"/>
    <property type="match status" value="1"/>
</dbReference>
<dbReference type="Pfam" id="PF00990">
    <property type="entry name" value="GGDEF"/>
    <property type="match status" value="1"/>
</dbReference>
<dbReference type="CDD" id="cd01949">
    <property type="entry name" value="GGDEF"/>
    <property type="match status" value="1"/>
</dbReference>
<name>A0ABM6R4S3_PSEO1</name>
<evidence type="ECO:0000259" key="3">
    <source>
        <dbReference type="PROSITE" id="PS50883"/>
    </source>
</evidence>
<dbReference type="SUPFAM" id="SSF55073">
    <property type="entry name" value="Nucleotide cyclase"/>
    <property type="match status" value="1"/>
</dbReference>
<organism evidence="5 6">
    <name type="scientific">Pseudomonas ogarae (strain DSM 112162 / CECT 30235 / F113)</name>
    <dbReference type="NCBI Taxonomy" id="1114970"/>
    <lineage>
        <taxon>Bacteria</taxon>
        <taxon>Pseudomonadati</taxon>
        <taxon>Pseudomonadota</taxon>
        <taxon>Gammaproteobacteria</taxon>
        <taxon>Pseudomonadales</taxon>
        <taxon>Pseudomonadaceae</taxon>
        <taxon>Pseudomonas</taxon>
    </lineage>
</organism>
<dbReference type="SUPFAM" id="SSF52172">
    <property type="entry name" value="CheY-like"/>
    <property type="match status" value="1"/>
</dbReference>
<evidence type="ECO:0000313" key="6">
    <source>
        <dbReference type="Proteomes" id="UP000235315"/>
    </source>
</evidence>
<dbReference type="PROSITE" id="PS50883">
    <property type="entry name" value="EAL"/>
    <property type="match status" value="1"/>
</dbReference>
<dbReference type="InterPro" id="IPR011006">
    <property type="entry name" value="CheY-like_superfamily"/>
</dbReference>
<keyword evidence="1" id="KW-0597">Phosphoprotein</keyword>
<feature type="domain" description="EAL" evidence="3">
    <location>
        <begin position="363"/>
        <end position="617"/>
    </location>
</feature>
<dbReference type="PROSITE" id="PS50110">
    <property type="entry name" value="RESPONSE_REGULATORY"/>
    <property type="match status" value="1"/>
</dbReference>
<protein>
    <submittedName>
        <fullName evidence="5">GGDEF domain-containing response regulator</fullName>
    </submittedName>
</protein>
<dbReference type="Gene3D" id="3.20.20.450">
    <property type="entry name" value="EAL domain"/>
    <property type="match status" value="1"/>
</dbReference>
<dbReference type="SMART" id="SM00052">
    <property type="entry name" value="EAL"/>
    <property type="match status" value="1"/>
</dbReference>
<dbReference type="Gene3D" id="3.30.70.270">
    <property type="match status" value="1"/>
</dbReference>
<dbReference type="Proteomes" id="UP000235315">
    <property type="component" value="Chromosome"/>
</dbReference>
<feature type="modified residue" description="4-aspartylphosphate" evidence="1">
    <location>
        <position position="88"/>
    </location>
</feature>
<dbReference type="SMART" id="SM00448">
    <property type="entry name" value="REC"/>
    <property type="match status" value="1"/>
</dbReference>
<evidence type="ECO:0000259" key="2">
    <source>
        <dbReference type="PROSITE" id="PS50110"/>
    </source>
</evidence>
<evidence type="ECO:0000259" key="4">
    <source>
        <dbReference type="PROSITE" id="PS50887"/>
    </source>
</evidence>
<proteinExistence type="predicted"/>
<feature type="domain" description="Response regulatory" evidence="2">
    <location>
        <begin position="11"/>
        <end position="157"/>
    </location>
</feature>
<dbReference type="InterPro" id="IPR043128">
    <property type="entry name" value="Rev_trsase/Diguanyl_cyclase"/>
</dbReference>
<dbReference type="SUPFAM" id="SSF141868">
    <property type="entry name" value="EAL domain-like"/>
    <property type="match status" value="1"/>
</dbReference>
<dbReference type="Gene3D" id="3.40.50.2300">
    <property type="match status" value="1"/>
</dbReference>
<reference evidence="5 6" key="1">
    <citation type="submission" date="2018-01" db="EMBL/GenBank/DDBJ databases">
        <title>Tropical forage species Digitaria eriantha prevents oxidative stress under low temperature conditions by the incorporation of polyhydroxybutyrate-producing endophytic bacteria.</title>
        <authorList>
            <person name="Stritzler M."/>
            <person name="Ayub N."/>
        </authorList>
    </citation>
    <scope>NUCLEOTIDE SEQUENCE [LARGE SCALE GENOMIC DNA]</scope>
    <source>
        <strain evidence="5 6">FR1</strain>
    </source>
</reference>
<dbReference type="InterPro" id="IPR001789">
    <property type="entry name" value="Sig_transdc_resp-reg_receiver"/>
</dbReference>
<dbReference type="PROSITE" id="PS50887">
    <property type="entry name" value="GGDEF"/>
    <property type="match status" value="1"/>
</dbReference>
<dbReference type="SMART" id="SM00267">
    <property type="entry name" value="GGDEF"/>
    <property type="match status" value="1"/>
</dbReference>
<evidence type="ECO:0000256" key="1">
    <source>
        <dbReference type="PROSITE-ProRule" id="PRU00169"/>
    </source>
</evidence>
<dbReference type="PANTHER" id="PTHR44757">
    <property type="entry name" value="DIGUANYLATE CYCLASE DGCP"/>
    <property type="match status" value="1"/>
</dbReference>
<evidence type="ECO:0000313" key="5">
    <source>
        <dbReference type="EMBL" id="AUO48482.1"/>
    </source>
</evidence>
<dbReference type="InterPro" id="IPR052155">
    <property type="entry name" value="Biofilm_reg_signaling"/>
</dbReference>
<dbReference type="InterPro" id="IPR035919">
    <property type="entry name" value="EAL_sf"/>
</dbReference>
<dbReference type="CDD" id="cd01948">
    <property type="entry name" value="EAL"/>
    <property type="match status" value="1"/>
</dbReference>
<sequence>MNPMSVPANRRILVVDDTPAIHQDFRKILSPSAGLDDSLDDTESLLFGTPQVNRLQFQIDSAYQGEEALELVKRAQAEGQPYALVFADMRMPPGWDGLQTIEALWEADPRLQIALCTAFSDYSWETMSERIEFDDQLLILKKPFDTLEIRQMASAMTWKWQLAQDAARKMRSLERTIEERVQELLKVSHLLQYDVLTELPNSMLLGDRLTQAMAQCRRHDRQLAVMFIGLDRFKRINNALGHPVGDEMLKRVARALATVVRESDSVFRYGSDEFVVVLGDVVDPQQTKGVADKLLAAISSPQPIDGHDLSVTASLGISVYPNDGFDAVALIKKAETAMRNVKEIGPNDYRFFTEDMNRRARQQQTIESGLRLGLLRKEFVLHYQPKLDLKSGKVVGVEALVRWDRPDHGLVYPSDFIPVAEDSGLIVPLSQWVLQEACQQACRWQAQGMRPLYLSVNVSAIDFRQRGFVEGIARTLKETGLDPTQLELEITESVLMQNVDTTVAILKAIKQLGIRLAIDDFGTGYSSLSYLQKFPVDVLKIDQSFVGDLSIDSNDAKLVSTIISLGKSLNLHIIAEGVETLEQLEFLKKHQCEEVQGYYFSKAVEPQAFADWMTEWEKRQNPFS</sequence>
<dbReference type="Pfam" id="PF00563">
    <property type="entry name" value="EAL"/>
    <property type="match status" value="1"/>
</dbReference>
<dbReference type="InterPro" id="IPR029787">
    <property type="entry name" value="Nucleotide_cyclase"/>
</dbReference>
<dbReference type="EMBL" id="CP025738">
    <property type="protein sequence ID" value="AUO48482.1"/>
    <property type="molecule type" value="Genomic_DNA"/>
</dbReference>
<keyword evidence="6" id="KW-1185">Reference proteome</keyword>